<organism evidence="1 2">
    <name type="scientific">Euplotes crassus</name>
    <dbReference type="NCBI Taxonomy" id="5936"/>
    <lineage>
        <taxon>Eukaryota</taxon>
        <taxon>Sar</taxon>
        <taxon>Alveolata</taxon>
        <taxon>Ciliophora</taxon>
        <taxon>Intramacronucleata</taxon>
        <taxon>Spirotrichea</taxon>
        <taxon>Hypotrichia</taxon>
        <taxon>Euplotida</taxon>
        <taxon>Euplotidae</taxon>
        <taxon>Moneuplotes</taxon>
    </lineage>
</organism>
<accession>A0AAD1U9E6</accession>
<dbReference type="SUPFAM" id="SSF52047">
    <property type="entry name" value="RNI-like"/>
    <property type="match status" value="1"/>
</dbReference>
<dbReference type="EMBL" id="CAMPGE010004919">
    <property type="protein sequence ID" value="CAI2363770.1"/>
    <property type="molecule type" value="Genomic_DNA"/>
</dbReference>
<dbReference type="AlphaFoldDB" id="A0AAD1U9E6"/>
<proteinExistence type="predicted"/>
<gene>
    <name evidence="1" type="ORF">ECRASSUSDP1_LOCUS5108</name>
</gene>
<comment type="caution">
    <text evidence="1">The sequence shown here is derived from an EMBL/GenBank/DDBJ whole genome shotgun (WGS) entry which is preliminary data.</text>
</comment>
<dbReference type="Proteomes" id="UP001295684">
    <property type="component" value="Unassembled WGS sequence"/>
</dbReference>
<protein>
    <submittedName>
        <fullName evidence="1">Uncharacterized protein</fullName>
    </submittedName>
</protein>
<dbReference type="InterPro" id="IPR032675">
    <property type="entry name" value="LRR_dom_sf"/>
</dbReference>
<sequence>MNMKFVCLNPLCLYSIEKLIFSNNRGLSFIRCNNAYYNIFEKEIDTSLLESGFEESSEHGEIYECLYDQRFIKFVYKLELLNLFGTSNITLVTVDCKRKQILYFINHCFPKKVNNLEVSSGMCLREEISDYYNPLIQLSFKVVKKVSFIKYKINEMQLKKIISAFRHVYELGLVSCELSVLSVPNFSRALSNCQIETLNLNQTEWSLNCYLKSNVYEFKYLVQGLASSSDLRLSLKTIYICVCGITQKEIEELLIENQLVRVEIINKKCFSLKFVMSSGSNYLKIQFQFSTVICVCSGDVSSIHSCTFALGIQYSQILSS</sequence>
<keyword evidence="2" id="KW-1185">Reference proteome</keyword>
<evidence type="ECO:0000313" key="1">
    <source>
        <dbReference type="EMBL" id="CAI2363770.1"/>
    </source>
</evidence>
<reference evidence="1" key="1">
    <citation type="submission" date="2023-07" db="EMBL/GenBank/DDBJ databases">
        <authorList>
            <consortium name="AG Swart"/>
            <person name="Singh M."/>
            <person name="Singh A."/>
            <person name="Seah K."/>
            <person name="Emmerich C."/>
        </authorList>
    </citation>
    <scope>NUCLEOTIDE SEQUENCE</scope>
    <source>
        <strain evidence="1">DP1</strain>
    </source>
</reference>
<evidence type="ECO:0000313" key="2">
    <source>
        <dbReference type="Proteomes" id="UP001295684"/>
    </source>
</evidence>
<name>A0AAD1U9E6_EUPCR</name>
<dbReference type="Gene3D" id="3.80.10.10">
    <property type="entry name" value="Ribonuclease Inhibitor"/>
    <property type="match status" value="1"/>
</dbReference>